<proteinExistence type="predicted"/>
<accession>A0A6J4IZ08</accession>
<organism evidence="1">
    <name type="scientific">uncultured Chloroflexia bacterium</name>
    <dbReference type="NCBI Taxonomy" id="1672391"/>
    <lineage>
        <taxon>Bacteria</taxon>
        <taxon>Bacillati</taxon>
        <taxon>Chloroflexota</taxon>
        <taxon>Chloroflexia</taxon>
        <taxon>environmental samples</taxon>
    </lineage>
</organism>
<name>A0A6J4IZ08_9CHLR</name>
<feature type="non-terminal residue" evidence="1">
    <location>
        <position position="31"/>
    </location>
</feature>
<evidence type="ECO:0000313" key="1">
    <source>
        <dbReference type="EMBL" id="CAA9264316.1"/>
    </source>
</evidence>
<protein>
    <submittedName>
        <fullName evidence="1">Uncharacterized protein</fullName>
    </submittedName>
</protein>
<dbReference type="AlphaFoldDB" id="A0A6J4IZ08"/>
<gene>
    <name evidence="1" type="ORF">AVDCRST_MAG93-2327</name>
</gene>
<reference evidence="1" key="1">
    <citation type="submission" date="2020-02" db="EMBL/GenBank/DDBJ databases">
        <authorList>
            <person name="Meier V. D."/>
        </authorList>
    </citation>
    <scope>NUCLEOTIDE SEQUENCE</scope>
    <source>
        <strain evidence="1">AVDCRST_MAG93</strain>
    </source>
</reference>
<sequence>MTSLCIHIVTCRAAGASLEGRVNGYDVNKPL</sequence>
<dbReference type="EMBL" id="CADCTR010000790">
    <property type="protein sequence ID" value="CAA9264316.1"/>
    <property type="molecule type" value="Genomic_DNA"/>
</dbReference>